<sequence length="538" mass="58090">MRAKQSWRMTAACTALVLGLTACGGGDDDLDEGEGSSEMPAGAAGGTYSAELTEPTFLAPASNCYESECSAVLDLINDPLVSTDFESGELIYDGLAEEVSSNEDQTVWTITLKEGRTFHNGEPIDAESFARAWNFSQNPKNAQATAGFMSRIEGAGEGPEAAGIKVVDEQTLEVTLKSPFSQFGQMLSYAPAFAPIAQECFDDVDACNEQPIGTGAYQMTQPWAHDQQVTVERWADYEGEQPAMADSVDFKMFTTPTAAYRDFQNGGLDVLSLAPEVYLQAKGTLGDAIIEKPTASLTYLGFPVGAAPYDNKKVRQAISMAIDRQLIVEQVLNGLAYPSTDIVTPPIPGSRDDACEYCQFDPERAKQLLKESGVDPEGMTLQYYFNAGAGHDAWVEAAARQVQETLGFDYELNSTEWAQYLELLDGGDFEGPFRLGWSLDYPSPENYIRPIVGTGGDSNYTGYSNPELDALVAAADAAPSLEEAIELYQQAGDLALEDMPIIPMWSGGTAIAHSEEIGNVRFDVGEGEIAYGEITVQQ</sequence>
<dbReference type="InterPro" id="IPR039424">
    <property type="entry name" value="SBP_5"/>
</dbReference>
<feature type="chain" id="PRO_5045553403" evidence="1">
    <location>
        <begin position="25"/>
        <end position="538"/>
    </location>
</feature>
<evidence type="ECO:0000313" key="3">
    <source>
        <dbReference type="EMBL" id="GAA2114516.1"/>
    </source>
</evidence>
<organism evidence="3 4">
    <name type="scientific">Nocardioides bigeumensis</name>
    <dbReference type="NCBI Taxonomy" id="433657"/>
    <lineage>
        <taxon>Bacteria</taxon>
        <taxon>Bacillati</taxon>
        <taxon>Actinomycetota</taxon>
        <taxon>Actinomycetes</taxon>
        <taxon>Propionibacteriales</taxon>
        <taxon>Nocardioidaceae</taxon>
        <taxon>Nocardioides</taxon>
    </lineage>
</organism>
<dbReference type="PIRSF" id="PIRSF002741">
    <property type="entry name" value="MppA"/>
    <property type="match status" value="1"/>
</dbReference>
<dbReference type="Proteomes" id="UP001500575">
    <property type="component" value="Unassembled WGS sequence"/>
</dbReference>
<dbReference type="PANTHER" id="PTHR30290">
    <property type="entry name" value="PERIPLASMIC BINDING COMPONENT OF ABC TRANSPORTER"/>
    <property type="match status" value="1"/>
</dbReference>
<dbReference type="Pfam" id="PF00496">
    <property type="entry name" value="SBP_bac_5"/>
    <property type="match status" value="1"/>
</dbReference>
<accession>A0ABN2XQJ2</accession>
<keyword evidence="1" id="KW-0732">Signal</keyword>
<dbReference type="Gene3D" id="3.90.76.10">
    <property type="entry name" value="Dipeptide-binding Protein, Domain 1"/>
    <property type="match status" value="1"/>
</dbReference>
<dbReference type="Gene3D" id="3.40.190.10">
    <property type="entry name" value="Periplasmic binding protein-like II"/>
    <property type="match status" value="1"/>
</dbReference>
<dbReference type="Gene3D" id="3.10.105.10">
    <property type="entry name" value="Dipeptide-binding Protein, Domain 3"/>
    <property type="match status" value="1"/>
</dbReference>
<reference evidence="3 4" key="1">
    <citation type="journal article" date="2019" name="Int. J. Syst. Evol. Microbiol.">
        <title>The Global Catalogue of Microorganisms (GCM) 10K type strain sequencing project: providing services to taxonomists for standard genome sequencing and annotation.</title>
        <authorList>
            <consortium name="The Broad Institute Genomics Platform"/>
            <consortium name="The Broad Institute Genome Sequencing Center for Infectious Disease"/>
            <person name="Wu L."/>
            <person name="Ma J."/>
        </authorList>
    </citation>
    <scope>NUCLEOTIDE SEQUENCE [LARGE SCALE GENOMIC DNA]</scope>
    <source>
        <strain evidence="3 4">JCM 16021</strain>
    </source>
</reference>
<dbReference type="SUPFAM" id="SSF53850">
    <property type="entry name" value="Periplasmic binding protein-like II"/>
    <property type="match status" value="1"/>
</dbReference>
<keyword evidence="4" id="KW-1185">Reference proteome</keyword>
<evidence type="ECO:0000256" key="1">
    <source>
        <dbReference type="SAM" id="SignalP"/>
    </source>
</evidence>
<proteinExistence type="predicted"/>
<gene>
    <name evidence="3" type="ORF">GCM10009843_03070</name>
</gene>
<evidence type="ECO:0000313" key="4">
    <source>
        <dbReference type="Proteomes" id="UP001500575"/>
    </source>
</evidence>
<dbReference type="InterPro" id="IPR000914">
    <property type="entry name" value="SBP_5_dom"/>
</dbReference>
<protein>
    <submittedName>
        <fullName evidence="3">ABC transporter substrate-binding protein</fullName>
    </submittedName>
</protein>
<dbReference type="CDD" id="cd00995">
    <property type="entry name" value="PBP2_NikA_DppA_OppA_like"/>
    <property type="match status" value="1"/>
</dbReference>
<dbReference type="PROSITE" id="PS51257">
    <property type="entry name" value="PROKAR_LIPOPROTEIN"/>
    <property type="match status" value="1"/>
</dbReference>
<evidence type="ECO:0000259" key="2">
    <source>
        <dbReference type="Pfam" id="PF00496"/>
    </source>
</evidence>
<dbReference type="EMBL" id="BAAAQQ010000002">
    <property type="protein sequence ID" value="GAA2114516.1"/>
    <property type="molecule type" value="Genomic_DNA"/>
</dbReference>
<dbReference type="InterPro" id="IPR030678">
    <property type="entry name" value="Peptide/Ni-bd"/>
</dbReference>
<feature type="domain" description="Solute-binding protein family 5" evidence="2">
    <location>
        <begin position="93"/>
        <end position="458"/>
    </location>
</feature>
<name>A0ABN2XQJ2_9ACTN</name>
<comment type="caution">
    <text evidence="3">The sequence shown here is derived from an EMBL/GenBank/DDBJ whole genome shotgun (WGS) entry which is preliminary data.</text>
</comment>
<feature type="signal peptide" evidence="1">
    <location>
        <begin position="1"/>
        <end position="24"/>
    </location>
</feature>
<dbReference type="PANTHER" id="PTHR30290:SF83">
    <property type="entry name" value="ABC TRANSPORTER SUBSTRATE-BINDING PROTEIN"/>
    <property type="match status" value="1"/>
</dbReference>